<dbReference type="InterPro" id="IPR051077">
    <property type="entry name" value="Ca-dependent_lectin"/>
</dbReference>
<accession>A0AAN9B1L9</accession>
<proteinExistence type="predicted"/>
<dbReference type="EMBL" id="JBAMIC010000013">
    <property type="protein sequence ID" value="KAK7097137.1"/>
    <property type="molecule type" value="Genomic_DNA"/>
</dbReference>
<dbReference type="GO" id="GO:0005615">
    <property type="term" value="C:extracellular space"/>
    <property type="evidence" value="ECO:0007669"/>
    <property type="project" value="TreeGrafter"/>
</dbReference>
<keyword evidence="1" id="KW-0175">Coiled coil</keyword>
<evidence type="ECO:0000313" key="4">
    <source>
        <dbReference type="Proteomes" id="UP001374579"/>
    </source>
</evidence>
<dbReference type="PANTHER" id="PTHR24024:SF18">
    <property type="entry name" value="SHORT-CHAIN COLLAGEN C4-LIKE"/>
    <property type="match status" value="1"/>
</dbReference>
<evidence type="ECO:0008006" key="5">
    <source>
        <dbReference type="Google" id="ProtNLM"/>
    </source>
</evidence>
<name>A0AAN9B1L9_9CAEN</name>
<comment type="caution">
    <text evidence="3">The sequence shown here is derived from an EMBL/GenBank/DDBJ whole genome shotgun (WGS) entry which is preliminary data.</text>
</comment>
<sequence length="252" mass="26968">MTLYRTYTIAVLVCLAAFTAMAVELQPGMSHGKRSDDLGSVQALLAVQAQKLSALEAELQAAKNTIASNQHNIAAVQAKLGSTFVRWGRSSCPSESTLLYSGVAGGSLNTQSGNGANRLCLTKEPVFDNTTLDTYSGQLDGAKYYIPGHHYTDVVCAVCHSPRSVTYMVPGTNRCPPGSSEQYHGYLTAGDHNNLQAQASEYLCLDAYPEDLMGSQDDIASGYFEHVRSHCGSLPCPPYVDNKVVTCVVCSV</sequence>
<dbReference type="PANTHER" id="PTHR24024">
    <property type="entry name" value="PULMONARY SURFACTANT-ASSOCIATED PROTEIN A"/>
    <property type="match status" value="1"/>
</dbReference>
<evidence type="ECO:0000256" key="1">
    <source>
        <dbReference type="SAM" id="Coils"/>
    </source>
</evidence>
<protein>
    <recommendedName>
        <fullName evidence="5">Short-chain collagen C4-like</fullName>
    </recommendedName>
</protein>
<keyword evidence="4" id="KW-1185">Reference proteome</keyword>
<dbReference type="Proteomes" id="UP001374579">
    <property type="component" value="Unassembled WGS sequence"/>
</dbReference>
<evidence type="ECO:0000256" key="2">
    <source>
        <dbReference type="SAM" id="SignalP"/>
    </source>
</evidence>
<feature type="signal peptide" evidence="2">
    <location>
        <begin position="1"/>
        <end position="22"/>
    </location>
</feature>
<keyword evidence="2" id="KW-0732">Signal</keyword>
<gene>
    <name evidence="3" type="ORF">V1264_004156</name>
</gene>
<feature type="chain" id="PRO_5042885157" description="Short-chain collagen C4-like" evidence="2">
    <location>
        <begin position="23"/>
        <end position="252"/>
    </location>
</feature>
<organism evidence="3 4">
    <name type="scientific">Littorina saxatilis</name>
    <dbReference type="NCBI Taxonomy" id="31220"/>
    <lineage>
        <taxon>Eukaryota</taxon>
        <taxon>Metazoa</taxon>
        <taxon>Spiralia</taxon>
        <taxon>Lophotrochozoa</taxon>
        <taxon>Mollusca</taxon>
        <taxon>Gastropoda</taxon>
        <taxon>Caenogastropoda</taxon>
        <taxon>Littorinimorpha</taxon>
        <taxon>Littorinoidea</taxon>
        <taxon>Littorinidae</taxon>
        <taxon>Littorina</taxon>
    </lineage>
</organism>
<feature type="coiled-coil region" evidence="1">
    <location>
        <begin position="45"/>
        <end position="79"/>
    </location>
</feature>
<dbReference type="AlphaFoldDB" id="A0AAN9B1L9"/>
<reference evidence="3 4" key="1">
    <citation type="submission" date="2024-02" db="EMBL/GenBank/DDBJ databases">
        <title>Chromosome-scale genome assembly of the rough periwinkle Littorina saxatilis.</title>
        <authorList>
            <person name="De Jode A."/>
            <person name="Faria R."/>
            <person name="Formenti G."/>
            <person name="Sims Y."/>
            <person name="Smith T.P."/>
            <person name="Tracey A."/>
            <person name="Wood J.M.D."/>
            <person name="Zagrodzka Z.B."/>
            <person name="Johannesson K."/>
            <person name="Butlin R.K."/>
            <person name="Leder E.H."/>
        </authorList>
    </citation>
    <scope>NUCLEOTIDE SEQUENCE [LARGE SCALE GENOMIC DNA]</scope>
    <source>
        <strain evidence="3">Snail1</strain>
        <tissue evidence="3">Muscle</tissue>
    </source>
</reference>
<evidence type="ECO:0000313" key="3">
    <source>
        <dbReference type="EMBL" id="KAK7097137.1"/>
    </source>
</evidence>